<name>A0A914ZJX3_PARUN</name>
<feature type="compositionally biased region" description="Low complexity" evidence="1">
    <location>
        <begin position="846"/>
        <end position="857"/>
    </location>
</feature>
<organism evidence="2 3">
    <name type="scientific">Parascaris univalens</name>
    <name type="common">Nematode worm</name>
    <dbReference type="NCBI Taxonomy" id="6257"/>
    <lineage>
        <taxon>Eukaryota</taxon>
        <taxon>Metazoa</taxon>
        <taxon>Ecdysozoa</taxon>
        <taxon>Nematoda</taxon>
        <taxon>Chromadorea</taxon>
        <taxon>Rhabditida</taxon>
        <taxon>Spirurina</taxon>
        <taxon>Ascaridomorpha</taxon>
        <taxon>Ascaridoidea</taxon>
        <taxon>Ascarididae</taxon>
        <taxon>Parascaris</taxon>
    </lineage>
</organism>
<evidence type="ECO:0000256" key="1">
    <source>
        <dbReference type="SAM" id="MobiDB-lite"/>
    </source>
</evidence>
<dbReference type="Proteomes" id="UP000887569">
    <property type="component" value="Unplaced"/>
</dbReference>
<feature type="region of interest" description="Disordered" evidence="1">
    <location>
        <begin position="72"/>
        <end position="105"/>
    </location>
</feature>
<accession>A0A914ZJX3</accession>
<keyword evidence="2" id="KW-1185">Reference proteome</keyword>
<feature type="compositionally biased region" description="Basic and acidic residues" evidence="1">
    <location>
        <begin position="428"/>
        <end position="441"/>
    </location>
</feature>
<feature type="region of interest" description="Disordered" evidence="1">
    <location>
        <begin position="822"/>
        <end position="885"/>
    </location>
</feature>
<sequence length="949" mass="107916">IYCSSNFTWMNREKESREAITPTKDSPVRSVVGDIFTTSYYLMRNSYENVEGMLKLLECDQRNKRINVGIAVTPSNSENSSPGEKNKIQPNNEFNNKKKDLTSSTRRFQSNVDLTNLSKGFSVDKTKIDLPTKSNENRSTKLVDPNIPICRLIGPIRIQTAERIVYTEYGEAIIEERIELIGYGRQDKTKPQIRLKPLVKRVTPAYELEEQPDTKQTVLIADNYIRINRSTRLKKPKKKTNIALKMPIKYTETRQFTSTGKAIKEIRNSYFNKKHRPVLTARSETALDAMRVYNLIGPLEVTAKQEVTNDDNNGYTISETLELRAANSKAAATERLVPLIQKKQEAAAHPDKRVPCKRNERIFIGDNVISIDRIIRLSSPQSMKSFSLVEHRGYICDTHTAREKSPERLMTAKSYGNTLQHYSMNSFDRSEDSMKQMRENREEESDDVHTAKSATSQTLQEIYGKQASTIKSKYSLEWKNAQKVSRKSPYKRYQRELSSPLRDVDQSRLIDNRNKAKLGLDRETKQKYSPQTATIHKSRLSGRSSRSTLLKRSEPQTNLRTARRLPSTNAEALGVMNESSPCEYWLEEANIKPPDQVIRELDGVAYYVEKSLQAAIQRAHSANRCRLTSATSTKYNGVDKSFGTTDDHQYNSNSEQQQNRSKQNSQTSLISKKRTLNEVNPKFTTSCASDTINANLRYIDPELRNQRKLLQRRIEKNTIASIRLDLLQHTPSMFDEEIKTSRSPGCCTERKLQENSSRAVASDSPRNYFGSNESDEQCTFGFFGMGRDRKESMMNRTSTVNQGEENNLAGVVRISSGTDSLAAKRNATRNHSSTTPSRVSAKANFGKSRGASSRSKGNLNKPYTTQHPLKQRRTEISQRENTSRAEVTANRNNIVIEALDDRGMTIEVDLSITMKDPAGKIASLNGNFGSHIRRVMVNGRQFCETKRDK</sequence>
<feature type="compositionally biased region" description="Basic and acidic residues" evidence="1">
    <location>
        <begin position="872"/>
        <end position="883"/>
    </location>
</feature>
<feature type="compositionally biased region" description="Polar residues" evidence="1">
    <location>
        <begin position="73"/>
        <end position="94"/>
    </location>
</feature>
<feature type="compositionally biased region" description="Polar residues" evidence="1">
    <location>
        <begin position="829"/>
        <end position="838"/>
    </location>
</feature>
<feature type="region of interest" description="Disordered" evidence="1">
    <location>
        <begin position="427"/>
        <end position="456"/>
    </location>
</feature>
<protein>
    <submittedName>
        <fullName evidence="3">Uncharacterized protein</fullName>
    </submittedName>
</protein>
<dbReference type="AlphaFoldDB" id="A0A914ZJX3"/>
<dbReference type="WBParaSite" id="PgB01_g215_t07">
    <property type="protein sequence ID" value="PgB01_g215_t07"/>
    <property type="gene ID" value="PgB01_g215"/>
</dbReference>
<feature type="compositionally biased region" description="Polar residues" evidence="1">
    <location>
        <begin position="650"/>
        <end position="670"/>
    </location>
</feature>
<evidence type="ECO:0000313" key="3">
    <source>
        <dbReference type="WBParaSite" id="PgB01_g215_t07"/>
    </source>
</evidence>
<evidence type="ECO:0000313" key="2">
    <source>
        <dbReference type="Proteomes" id="UP000887569"/>
    </source>
</evidence>
<proteinExistence type="predicted"/>
<feature type="region of interest" description="Disordered" evidence="1">
    <location>
        <begin position="636"/>
        <end position="675"/>
    </location>
</feature>
<reference evidence="3" key="1">
    <citation type="submission" date="2022-11" db="UniProtKB">
        <authorList>
            <consortium name="WormBaseParasite"/>
        </authorList>
    </citation>
    <scope>IDENTIFICATION</scope>
</reference>